<dbReference type="AlphaFoldDB" id="A0A4U8Q8G6"/>
<gene>
    <name evidence="8" type="primary">msmE_41</name>
    <name evidence="8" type="ORF">DSM106044_05126</name>
</gene>
<dbReference type="Gene3D" id="3.40.190.10">
    <property type="entry name" value="Periplasmic binding protein-like II"/>
    <property type="match status" value="2"/>
</dbReference>
<dbReference type="InterPro" id="IPR006059">
    <property type="entry name" value="SBP"/>
</dbReference>
<feature type="signal peptide" evidence="7">
    <location>
        <begin position="1"/>
        <end position="17"/>
    </location>
</feature>
<keyword evidence="1" id="KW-1003">Cell membrane</keyword>
<accession>A0A4U8Q8G6</accession>
<evidence type="ECO:0000256" key="1">
    <source>
        <dbReference type="ARBA" id="ARBA00022475"/>
    </source>
</evidence>
<feature type="compositionally biased region" description="Polar residues" evidence="6">
    <location>
        <begin position="47"/>
        <end position="57"/>
    </location>
</feature>
<keyword evidence="3" id="KW-0472">Membrane</keyword>
<evidence type="ECO:0000256" key="4">
    <source>
        <dbReference type="ARBA" id="ARBA00023139"/>
    </source>
</evidence>
<dbReference type="EMBL" id="QGQD01000105">
    <property type="protein sequence ID" value="TLC98065.1"/>
    <property type="molecule type" value="Genomic_DNA"/>
</dbReference>
<keyword evidence="9" id="KW-1185">Reference proteome</keyword>
<evidence type="ECO:0000313" key="9">
    <source>
        <dbReference type="Proteomes" id="UP000306509"/>
    </source>
</evidence>
<evidence type="ECO:0000256" key="5">
    <source>
        <dbReference type="ARBA" id="ARBA00023288"/>
    </source>
</evidence>
<dbReference type="Proteomes" id="UP000306509">
    <property type="component" value="Unassembled WGS sequence"/>
</dbReference>
<feature type="region of interest" description="Disordered" evidence="6">
    <location>
        <begin position="27"/>
        <end position="57"/>
    </location>
</feature>
<dbReference type="STRING" id="180332.GCA_000797495_00768"/>
<dbReference type="PROSITE" id="PS51257">
    <property type="entry name" value="PROKAR_LIPOPROTEIN"/>
    <property type="match status" value="1"/>
</dbReference>
<evidence type="ECO:0000313" key="8">
    <source>
        <dbReference type="EMBL" id="TLC98065.1"/>
    </source>
</evidence>
<evidence type="ECO:0000256" key="2">
    <source>
        <dbReference type="ARBA" id="ARBA00022729"/>
    </source>
</evidence>
<sequence precursor="true">MKSKKIISLLLVSAMLAATVLSGCSGGGSGAGTDAGTEAGTAKGSEAKQNGASSGDSTEVTFWTLNTRQNAVDPIVEEFNAAHDDMKVTVAYYDTDGIKDACKVAASSKTLPNMWFNWGGSLGGFYAENGLTYDMTEYAGEHKWNETFSEGALTLCELGGQLSGYPTSYNVLDVYYRKDIFEKYNIAVPSTFEEFEQACAVLKENGITPISTAGLNGWHVMRFVELLIEHYAGAEEHDKMNTFESSYDNDAAVQALTKYKEFCDKGYFPEGFVTADPNDTQMAVFSGTAAMDIQGQWYDGKIVQEEQDINLYGTFPFPSGGTNRLSAFVEMTQFNADNTDAQLNACVEFMDYYYSKENTDKYAEYYNLPLPKADAEMPEGQPNVPIMLETAEKNGTFTITDQAFPTEIADALFDVQDGIANGQTSPEDGAKKIQEAIDAYNNK</sequence>
<reference evidence="8 9" key="1">
    <citation type="journal article" date="2019" name="Anaerobe">
        <title>Detection of Robinsoniella peoriensis in multiple bone samples of a trauma patient.</title>
        <authorList>
            <person name="Schrottner P."/>
            <person name="Hartwich K."/>
            <person name="Bunk B."/>
            <person name="Schober I."/>
            <person name="Helbig S."/>
            <person name="Rudolph W.W."/>
            <person name="Gunzer F."/>
        </authorList>
    </citation>
    <scope>NUCLEOTIDE SEQUENCE [LARGE SCALE GENOMIC DNA]</scope>
    <source>
        <strain evidence="8 9">DSM 106044</strain>
    </source>
</reference>
<dbReference type="RefSeq" id="WP_138004009.1">
    <property type="nucleotide sequence ID" value="NZ_QGQD01000105.1"/>
</dbReference>
<dbReference type="Pfam" id="PF13416">
    <property type="entry name" value="SBP_bac_8"/>
    <property type="match status" value="1"/>
</dbReference>
<proteinExistence type="predicted"/>
<evidence type="ECO:0000256" key="6">
    <source>
        <dbReference type="SAM" id="MobiDB-lite"/>
    </source>
</evidence>
<dbReference type="PANTHER" id="PTHR43649:SF33">
    <property type="entry name" value="POLYGALACTURONAN_RHAMNOGALACTURONAN-BINDING PROTEIN YTCQ"/>
    <property type="match status" value="1"/>
</dbReference>
<feature type="chain" id="PRO_5039230882" evidence="7">
    <location>
        <begin position="18"/>
        <end position="443"/>
    </location>
</feature>
<feature type="compositionally biased region" description="Low complexity" evidence="6">
    <location>
        <begin position="34"/>
        <end position="44"/>
    </location>
</feature>
<evidence type="ECO:0000256" key="7">
    <source>
        <dbReference type="SAM" id="SignalP"/>
    </source>
</evidence>
<evidence type="ECO:0000256" key="3">
    <source>
        <dbReference type="ARBA" id="ARBA00023136"/>
    </source>
</evidence>
<dbReference type="PANTHER" id="PTHR43649">
    <property type="entry name" value="ARABINOSE-BINDING PROTEIN-RELATED"/>
    <property type="match status" value="1"/>
</dbReference>
<organism evidence="8 9">
    <name type="scientific">Robinsoniella peoriensis</name>
    <dbReference type="NCBI Taxonomy" id="180332"/>
    <lineage>
        <taxon>Bacteria</taxon>
        <taxon>Bacillati</taxon>
        <taxon>Bacillota</taxon>
        <taxon>Clostridia</taxon>
        <taxon>Lachnospirales</taxon>
        <taxon>Lachnospiraceae</taxon>
        <taxon>Robinsoniella</taxon>
    </lineage>
</organism>
<comment type="caution">
    <text evidence="8">The sequence shown here is derived from an EMBL/GenBank/DDBJ whole genome shotgun (WGS) entry which is preliminary data.</text>
</comment>
<keyword evidence="2 7" id="KW-0732">Signal</keyword>
<keyword evidence="4" id="KW-0564">Palmitate</keyword>
<name>A0A4U8Q8G6_9FIRM</name>
<dbReference type="InterPro" id="IPR050490">
    <property type="entry name" value="Bact_solute-bd_prot1"/>
</dbReference>
<dbReference type="SUPFAM" id="SSF53850">
    <property type="entry name" value="Periplasmic binding protein-like II"/>
    <property type="match status" value="1"/>
</dbReference>
<keyword evidence="5" id="KW-0449">Lipoprotein</keyword>
<protein>
    <submittedName>
        <fullName evidence="8">Multiple sugar-binding protein</fullName>
    </submittedName>
</protein>